<keyword evidence="2" id="KW-1185">Reference proteome</keyword>
<feature type="non-terminal residue" evidence="1">
    <location>
        <position position="161"/>
    </location>
</feature>
<evidence type="ECO:0000313" key="2">
    <source>
        <dbReference type="Proteomes" id="UP001054857"/>
    </source>
</evidence>
<reference evidence="1 2" key="1">
    <citation type="journal article" date="2021" name="Sci. Rep.">
        <title>Genome sequencing of the multicellular alga Astrephomene provides insights into convergent evolution of germ-soma differentiation.</title>
        <authorList>
            <person name="Yamashita S."/>
            <person name="Yamamoto K."/>
            <person name="Matsuzaki R."/>
            <person name="Suzuki S."/>
            <person name="Yamaguchi H."/>
            <person name="Hirooka S."/>
            <person name="Minakuchi Y."/>
            <person name="Miyagishima S."/>
            <person name="Kawachi M."/>
            <person name="Toyoda A."/>
            <person name="Nozaki H."/>
        </authorList>
    </citation>
    <scope>NUCLEOTIDE SEQUENCE [LARGE SCALE GENOMIC DNA]</scope>
    <source>
        <strain evidence="1 2">NIES-4017</strain>
    </source>
</reference>
<dbReference type="EMBL" id="BMAR01000001">
    <property type="protein sequence ID" value="GFR40394.1"/>
    <property type="molecule type" value="Genomic_DNA"/>
</dbReference>
<proteinExistence type="predicted"/>
<dbReference type="Proteomes" id="UP001054857">
    <property type="component" value="Unassembled WGS sequence"/>
</dbReference>
<accession>A0AAD3DEL0</accession>
<comment type="caution">
    <text evidence="1">The sequence shown here is derived from an EMBL/GenBank/DDBJ whole genome shotgun (WGS) entry which is preliminary data.</text>
</comment>
<name>A0AAD3DEL0_9CHLO</name>
<organism evidence="1 2">
    <name type="scientific">Astrephomene gubernaculifera</name>
    <dbReference type="NCBI Taxonomy" id="47775"/>
    <lineage>
        <taxon>Eukaryota</taxon>
        <taxon>Viridiplantae</taxon>
        <taxon>Chlorophyta</taxon>
        <taxon>core chlorophytes</taxon>
        <taxon>Chlorophyceae</taxon>
        <taxon>CS clade</taxon>
        <taxon>Chlamydomonadales</taxon>
        <taxon>Astrephomenaceae</taxon>
        <taxon>Astrephomene</taxon>
    </lineage>
</organism>
<sequence>MGGLVLCLEGAGGPAQLQGEEACCPHMCACHTFLQGVVWEALVAAAAGGALSATLGAWAVEGCCVCSVQQQQVGEVTGRSRCWLHGNSMEAMQWRAATGLPRRSCDRRLGGGLVRQAGQQRQRLGRPHVLHVCWGQRWAVGRFRSAAVPLSTAARARGEAV</sequence>
<gene>
    <name evidence="1" type="ORF">Agub_g946</name>
</gene>
<evidence type="ECO:0000313" key="1">
    <source>
        <dbReference type="EMBL" id="GFR40394.1"/>
    </source>
</evidence>
<dbReference type="AlphaFoldDB" id="A0AAD3DEL0"/>
<protein>
    <submittedName>
        <fullName evidence="1">Uncharacterized protein</fullName>
    </submittedName>
</protein>